<gene>
    <name evidence="2" type="ORF">D7M11_18385</name>
</gene>
<evidence type="ECO:0000313" key="3">
    <source>
        <dbReference type="Proteomes" id="UP000282311"/>
    </source>
</evidence>
<accession>A0A3B0C7E0</accession>
<name>A0A3B0C7E0_9BACL</name>
<dbReference type="RefSeq" id="WP_120748706.1">
    <property type="nucleotide sequence ID" value="NZ_RBAH01000013.1"/>
</dbReference>
<dbReference type="Pfam" id="PF11127">
    <property type="entry name" value="YgaP-like_TM"/>
    <property type="match status" value="1"/>
</dbReference>
<evidence type="ECO:0000259" key="1">
    <source>
        <dbReference type="Pfam" id="PF11127"/>
    </source>
</evidence>
<sequence length="70" mass="7546">MNCNVGKTEQAIRITVGVAIVGWGLYAKSWWGLIGLAPIITGVTRYCPANAVLGIQNCDGNREEGRRLLS</sequence>
<dbReference type="OrthoDB" id="5405951at2"/>
<dbReference type="EMBL" id="RBAH01000013">
    <property type="protein sequence ID" value="RKN81952.1"/>
    <property type="molecule type" value="Genomic_DNA"/>
</dbReference>
<protein>
    <submittedName>
        <fullName evidence="2">DUF2892 domain-containing protein</fullName>
    </submittedName>
</protein>
<evidence type="ECO:0000313" key="2">
    <source>
        <dbReference type="EMBL" id="RKN81952.1"/>
    </source>
</evidence>
<dbReference type="Proteomes" id="UP000282311">
    <property type="component" value="Unassembled WGS sequence"/>
</dbReference>
<proteinExistence type="predicted"/>
<feature type="domain" description="Inner membrane protein YgaP-like transmembrane" evidence="1">
    <location>
        <begin position="1"/>
        <end position="59"/>
    </location>
</feature>
<comment type="caution">
    <text evidence="2">The sequence shown here is derived from an EMBL/GenBank/DDBJ whole genome shotgun (WGS) entry which is preliminary data.</text>
</comment>
<dbReference type="AlphaFoldDB" id="A0A3B0C7E0"/>
<reference evidence="2 3" key="1">
    <citation type="journal article" date="2007" name="Int. J. Syst. Evol. Microbiol.">
        <title>Paenibacillus ginsengarvi sp. nov., isolated from soil from ginseng cultivation.</title>
        <authorList>
            <person name="Yoon M.H."/>
            <person name="Ten L.N."/>
            <person name="Im W.T."/>
        </authorList>
    </citation>
    <scope>NUCLEOTIDE SEQUENCE [LARGE SCALE GENOMIC DNA]</scope>
    <source>
        <strain evidence="2 3">KCTC 13059</strain>
    </source>
</reference>
<organism evidence="2 3">
    <name type="scientific">Paenibacillus ginsengarvi</name>
    <dbReference type="NCBI Taxonomy" id="400777"/>
    <lineage>
        <taxon>Bacteria</taxon>
        <taxon>Bacillati</taxon>
        <taxon>Bacillota</taxon>
        <taxon>Bacilli</taxon>
        <taxon>Bacillales</taxon>
        <taxon>Paenibacillaceae</taxon>
        <taxon>Paenibacillus</taxon>
    </lineage>
</organism>
<keyword evidence="3" id="KW-1185">Reference proteome</keyword>
<dbReference type="InterPro" id="IPR021309">
    <property type="entry name" value="YgaP-like_TM"/>
</dbReference>